<keyword evidence="5 7" id="KW-0040">ANK repeat</keyword>
<dbReference type="Pfam" id="PF12796">
    <property type="entry name" value="Ank_2"/>
    <property type="match status" value="3"/>
</dbReference>
<dbReference type="PANTHER" id="PTHR24186:SF50">
    <property type="entry name" value="ANKYRIN REPEAT-CONTAINING PROTEIN ITN1-LIKE ISOFORM X1"/>
    <property type="match status" value="1"/>
</dbReference>
<keyword evidence="2 8" id="KW-0812">Transmembrane</keyword>
<comment type="caution">
    <text evidence="10">The sequence shown here is derived from an EMBL/GenBank/DDBJ whole genome shotgun (WGS) entry which is preliminary data.</text>
</comment>
<dbReference type="GO" id="GO:0005886">
    <property type="term" value="C:plasma membrane"/>
    <property type="evidence" value="ECO:0007669"/>
    <property type="project" value="TreeGrafter"/>
</dbReference>
<feature type="transmembrane region" description="Helical" evidence="8">
    <location>
        <begin position="473"/>
        <end position="495"/>
    </location>
</feature>
<dbReference type="Proteomes" id="UP000796880">
    <property type="component" value="Unassembled WGS sequence"/>
</dbReference>
<name>A0A8K0DV84_9ROSA</name>
<evidence type="ECO:0000256" key="2">
    <source>
        <dbReference type="ARBA" id="ARBA00022692"/>
    </source>
</evidence>
<gene>
    <name evidence="10" type="ORF">FNV43_RR25503</name>
</gene>
<feature type="domain" description="PGG" evidence="9">
    <location>
        <begin position="429"/>
        <end position="533"/>
    </location>
</feature>
<sequence length="575" mass="65354">MNPELYNAAIHGRQDFGVKLKDSTTDYEQLITSGQRNTILHIAAESGKLQIEEGDDHVLRFLYEQNKKGDTSLHIAAKLGNLEMTRILVAKAKKTDIEQNRKLLSLGNHEKDTALHVAVRHNRFEVVKLLIEEDKGLASIQNAAGESPLFIAVDRYFFQVAFHILDSAPDCSLAGRSGMNVLHAAVIRSENWKIFSLGGAVSSKLRNIFRRLGLDRLHSFPKPDKLTGCRVLLRERFTIFGYNKHIYYVADYLLKSFPNLSNKYRDIVHELLKRFQDHLIMEKADDFGWIPLHYAAFIGHKDLDLLNEKDKNGNTALHLAASMIKEGDIEILIMLEHDSNIDKADINKAGMTFVDIYEVMSKLEKEHYLQSLEYDVRETREGNQSGTYGEKKNDEIQVEEKGGKVVDNSPTKEDIQKQREQYYKKVKKARKDFANINLVIITIIASVSFTAMFTMGVEYKDKDSMRRTRDFKLFILFDSLSFLFASTSMVIHFIVPALGKLIASRSYAMIWILVLTLFSLVTMILAFQQGVAAVFHDKSDQVIVNATRYGVSSIFIALISLFIGTAVVFPVVTER</sequence>
<evidence type="ECO:0000259" key="9">
    <source>
        <dbReference type="Pfam" id="PF13962"/>
    </source>
</evidence>
<dbReference type="SMART" id="SM00248">
    <property type="entry name" value="ANK"/>
    <property type="match status" value="5"/>
</dbReference>
<feature type="transmembrane region" description="Helical" evidence="8">
    <location>
        <begin position="433"/>
        <end position="453"/>
    </location>
</feature>
<evidence type="ECO:0000256" key="3">
    <source>
        <dbReference type="ARBA" id="ARBA00022737"/>
    </source>
</evidence>
<protein>
    <recommendedName>
        <fullName evidence="9">PGG domain-containing protein</fullName>
    </recommendedName>
</protein>
<proteinExistence type="predicted"/>
<feature type="repeat" description="ANK" evidence="7">
    <location>
        <begin position="68"/>
        <end position="100"/>
    </location>
</feature>
<reference evidence="10" key="1">
    <citation type="submission" date="2020-03" db="EMBL/GenBank/DDBJ databases">
        <title>A high-quality chromosome-level genome assembly of a woody plant with both climbing and erect habits, Rhamnella rubrinervis.</title>
        <authorList>
            <person name="Lu Z."/>
            <person name="Yang Y."/>
            <person name="Zhu X."/>
            <person name="Sun Y."/>
        </authorList>
    </citation>
    <scope>NUCLEOTIDE SEQUENCE</scope>
    <source>
        <strain evidence="10">BYM</strain>
        <tissue evidence="10">Leaf</tissue>
    </source>
</reference>
<dbReference type="InterPro" id="IPR002110">
    <property type="entry name" value="Ankyrin_rpt"/>
</dbReference>
<evidence type="ECO:0000256" key="4">
    <source>
        <dbReference type="ARBA" id="ARBA00022989"/>
    </source>
</evidence>
<dbReference type="InterPro" id="IPR036770">
    <property type="entry name" value="Ankyrin_rpt-contain_sf"/>
</dbReference>
<comment type="subcellular location">
    <subcellularLocation>
        <location evidence="1">Membrane</location>
        <topology evidence="1">Multi-pass membrane protein</topology>
    </subcellularLocation>
</comment>
<dbReference type="AlphaFoldDB" id="A0A8K0DV84"/>
<dbReference type="PANTHER" id="PTHR24186">
    <property type="entry name" value="PROTEIN PHOSPHATASE 1 REGULATORY SUBUNIT"/>
    <property type="match status" value="1"/>
</dbReference>
<evidence type="ECO:0000256" key="1">
    <source>
        <dbReference type="ARBA" id="ARBA00004141"/>
    </source>
</evidence>
<dbReference type="PROSITE" id="PS50088">
    <property type="entry name" value="ANK_REPEAT"/>
    <property type="match status" value="2"/>
</dbReference>
<evidence type="ECO:0000256" key="7">
    <source>
        <dbReference type="PROSITE-ProRule" id="PRU00023"/>
    </source>
</evidence>
<dbReference type="Gene3D" id="1.25.40.20">
    <property type="entry name" value="Ankyrin repeat-containing domain"/>
    <property type="match status" value="2"/>
</dbReference>
<keyword evidence="4 8" id="KW-1133">Transmembrane helix</keyword>
<organism evidence="10 11">
    <name type="scientific">Rhamnella rubrinervis</name>
    <dbReference type="NCBI Taxonomy" id="2594499"/>
    <lineage>
        <taxon>Eukaryota</taxon>
        <taxon>Viridiplantae</taxon>
        <taxon>Streptophyta</taxon>
        <taxon>Embryophyta</taxon>
        <taxon>Tracheophyta</taxon>
        <taxon>Spermatophyta</taxon>
        <taxon>Magnoliopsida</taxon>
        <taxon>eudicotyledons</taxon>
        <taxon>Gunneridae</taxon>
        <taxon>Pentapetalae</taxon>
        <taxon>rosids</taxon>
        <taxon>fabids</taxon>
        <taxon>Rosales</taxon>
        <taxon>Rhamnaceae</taxon>
        <taxon>rhamnoid group</taxon>
        <taxon>Rhamneae</taxon>
        <taxon>Rhamnella</taxon>
    </lineage>
</organism>
<dbReference type="Pfam" id="PF13962">
    <property type="entry name" value="PGG"/>
    <property type="match status" value="1"/>
</dbReference>
<dbReference type="EMBL" id="VOIH02000011">
    <property type="protein sequence ID" value="KAF3434400.1"/>
    <property type="molecule type" value="Genomic_DNA"/>
</dbReference>
<dbReference type="OrthoDB" id="1847170at2759"/>
<keyword evidence="6 8" id="KW-0472">Membrane</keyword>
<dbReference type="SUPFAM" id="SSF48403">
    <property type="entry name" value="Ankyrin repeat"/>
    <property type="match status" value="1"/>
</dbReference>
<evidence type="ECO:0000256" key="6">
    <source>
        <dbReference type="ARBA" id="ARBA00023136"/>
    </source>
</evidence>
<evidence type="ECO:0000256" key="8">
    <source>
        <dbReference type="SAM" id="Phobius"/>
    </source>
</evidence>
<evidence type="ECO:0000256" key="5">
    <source>
        <dbReference type="ARBA" id="ARBA00023043"/>
    </source>
</evidence>
<keyword evidence="3" id="KW-0677">Repeat</keyword>
<dbReference type="InterPro" id="IPR026961">
    <property type="entry name" value="PGG_dom"/>
</dbReference>
<evidence type="ECO:0000313" key="11">
    <source>
        <dbReference type="Proteomes" id="UP000796880"/>
    </source>
</evidence>
<accession>A0A8K0DV84</accession>
<feature type="transmembrane region" description="Helical" evidence="8">
    <location>
        <begin position="507"/>
        <end position="529"/>
    </location>
</feature>
<dbReference type="PROSITE" id="PS50297">
    <property type="entry name" value="ANK_REP_REGION"/>
    <property type="match status" value="2"/>
</dbReference>
<feature type="repeat" description="ANK" evidence="7">
    <location>
        <begin position="110"/>
        <end position="142"/>
    </location>
</feature>
<feature type="transmembrane region" description="Helical" evidence="8">
    <location>
        <begin position="549"/>
        <end position="572"/>
    </location>
</feature>
<keyword evidence="11" id="KW-1185">Reference proteome</keyword>
<evidence type="ECO:0000313" key="10">
    <source>
        <dbReference type="EMBL" id="KAF3434400.1"/>
    </source>
</evidence>